<comment type="similarity">
    <text evidence="2">Belongs to the TMEM86 family.</text>
</comment>
<evidence type="ECO:0000256" key="6">
    <source>
        <dbReference type="SAM" id="Phobius"/>
    </source>
</evidence>
<organism evidence="7 8">
    <name type="scientific">Actinoplanes hulinensis</name>
    <dbReference type="NCBI Taxonomy" id="1144547"/>
    <lineage>
        <taxon>Bacteria</taxon>
        <taxon>Bacillati</taxon>
        <taxon>Actinomycetota</taxon>
        <taxon>Actinomycetes</taxon>
        <taxon>Micromonosporales</taxon>
        <taxon>Micromonosporaceae</taxon>
        <taxon>Actinoplanes</taxon>
    </lineage>
</organism>
<dbReference type="EMBL" id="JAHXZI010000014">
    <property type="protein sequence ID" value="MBW6437266.1"/>
    <property type="molecule type" value="Genomic_DNA"/>
</dbReference>
<dbReference type="Proteomes" id="UP001519863">
    <property type="component" value="Unassembled WGS sequence"/>
</dbReference>
<protein>
    <submittedName>
        <fullName evidence="7">Lysoplasmalogenase</fullName>
    </submittedName>
</protein>
<dbReference type="InterPro" id="IPR012506">
    <property type="entry name" value="TMEM86B-like"/>
</dbReference>
<evidence type="ECO:0000256" key="4">
    <source>
        <dbReference type="ARBA" id="ARBA00022989"/>
    </source>
</evidence>
<feature type="transmembrane region" description="Helical" evidence="6">
    <location>
        <begin position="74"/>
        <end position="94"/>
    </location>
</feature>
<comment type="caution">
    <text evidence="7">The sequence shown here is derived from an EMBL/GenBank/DDBJ whole genome shotgun (WGS) entry which is preliminary data.</text>
</comment>
<keyword evidence="8" id="KW-1185">Reference proteome</keyword>
<evidence type="ECO:0000256" key="2">
    <source>
        <dbReference type="ARBA" id="ARBA00007375"/>
    </source>
</evidence>
<keyword evidence="3 6" id="KW-0812">Transmembrane</keyword>
<feature type="transmembrane region" description="Helical" evidence="6">
    <location>
        <begin position="150"/>
        <end position="169"/>
    </location>
</feature>
<gene>
    <name evidence="7" type="ORF">KZ829_26370</name>
</gene>
<feature type="transmembrane region" description="Helical" evidence="6">
    <location>
        <begin position="101"/>
        <end position="119"/>
    </location>
</feature>
<keyword evidence="4 6" id="KW-1133">Transmembrane helix</keyword>
<proteinExistence type="inferred from homology"/>
<evidence type="ECO:0000256" key="1">
    <source>
        <dbReference type="ARBA" id="ARBA00004141"/>
    </source>
</evidence>
<dbReference type="PANTHER" id="PTHR31885">
    <property type="entry name" value="GH04784P"/>
    <property type="match status" value="1"/>
</dbReference>
<evidence type="ECO:0000256" key="3">
    <source>
        <dbReference type="ARBA" id="ARBA00022692"/>
    </source>
</evidence>
<dbReference type="PANTHER" id="PTHR31885:SF6">
    <property type="entry name" value="GH04784P"/>
    <property type="match status" value="1"/>
</dbReference>
<dbReference type="Pfam" id="PF07947">
    <property type="entry name" value="YhhN"/>
    <property type="match status" value="1"/>
</dbReference>
<evidence type="ECO:0000256" key="5">
    <source>
        <dbReference type="ARBA" id="ARBA00023136"/>
    </source>
</evidence>
<name>A0ABS7B894_9ACTN</name>
<feature type="transmembrane region" description="Helical" evidence="6">
    <location>
        <begin position="175"/>
        <end position="192"/>
    </location>
</feature>
<feature type="transmembrane region" description="Helical" evidence="6">
    <location>
        <begin position="125"/>
        <end position="143"/>
    </location>
</feature>
<accession>A0ABS7B894</accession>
<reference evidence="7 8" key="1">
    <citation type="journal article" date="2013" name="Antonie Van Leeuwenhoek">
        <title>Actinoplanes hulinensis sp. nov., a novel actinomycete isolated from soybean root (Glycine max (L.) Merr).</title>
        <authorList>
            <person name="Shen Y."/>
            <person name="Liu C."/>
            <person name="Wang X."/>
            <person name="Zhao J."/>
            <person name="Jia F."/>
            <person name="Zhang Y."/>
            <person name="Wang L."/>
            <person name="Yang D."/>
            <person name="Xiang W."/>
        </authorList>
    </citation>
    <scope>NUCLEOTIDE SEQUENCE [LARGE SCALE GENOMIC DNA]</scope>
    <source>
        <strain evidence="7 8">NEAU-M9</strain>
    </source>
</reference>
<comment type="subcellular location">
    <subcellularLocation>
        <location evidence="1">Membrane</location>
        <topology evidence="1">Multi-pass membrane protein</topology>
    </subcellularLocation>
</comment>
<sequence>MTARRLDLPLTLFAVAAAVELVAVAADVTALQWVAKPLLAPLLIAHLRRPGPITPALVFATAGDIALLIPGQTAFLIGMLFFLGTQITLIVAFLRRSRPPVAAMIGYGVVWAGANVLLWSRLGALRVPVMIYSLALTAMAAAAAGVSRRVAAGGACFLVSDALIGLGVAGFEPPGHGVLVMATYMAALYLIATGCDGRESAGVGHDMNRFTAA</sequence>
<evidence type="ECO:0000313" key="8">
    <source>
        <dbReference type="Proteomes" id="UP001519863"/>
    </source>
</evidence>
<evidence type="ECO:0000313" key="7">
    <source>
        <dbReference type="EMBL" id="MBW6437266.1"/>
    </source>
</evidence>
<keyword evidence="5 6" id="KW-0472">Membrane</keyword>